<organism evidence="2 3">
    <name type="scientific">Actinotalea ferrariae CF5-4</name>
    <dbReference type="NCBI Taxonomy" id="948458"/>
    <lineage>
        <taxon>Bacteria</taxon>
        <taxon>Bacillati</taxon>
        <taxon>Actinomycetota</taxon>
        <taxon>Actinomycetes</taxon>
        <taxon>Micrococcales</taxon>
        <taxon>Cellulomonadaceae</taxon>
        <taxon>Actinotalea</taxon>
    </lineage>
</organism>
<evidence type="ECO:0000313" key="3">
    <source>
        <dbReference type="Proteomes" id="UP000019753"/>
    </source>
</evidence>
<dbReference type="AlphaFoldDB" id="A0A021VQF7"/>
<dbReference type="InterPro" id="IPR035985">
    <property type="entry name" value="Ubiquitin-activating_enz"/>
</dbReference>
<feature type="domain" description="THIF-type NAD/FAD binding fold" evidence="1">
    <location>
        <begin position="105"/>
        <end position="201"/>
    </location>
</feature>
<dbReference type="SUPFAM" id="SSF69572">
    <property type="entry name" value="Activating enzymes of the ubiquitin-like proteins"/>
    <property type="match status" value="1"/>
</dbReference>
<proteinExistence type="predicted"/>
<evidence type="ECO:0000259" key="1">
    <source>
        <dbReference type="Pfam" id="PF00899"/>
    </source>
</evidence>
<accession>A0A021VQF7</accession>
<comment type="caution">
    <text evidence="2">The sequence shown here is derived from an EMBL/GenBank/DDBJ whole genome shotgun (WGS) entry which is preliminary data.</text>
</comment>
<dbReference type="InterPro" id="IPR000594">
    <property type="entry name" value="ThiF_NAD_FAD-bd"/>
</dbReference>
<reference evidence="2 3" key="1">
    <citation type="submission" date="2014-01" db="EMBL/GenBank/DDBJ databases">
        <title>Actinotalea ferrariae CF5-4.</title>
        <authorList>
            <person name="Chen F."/>
            <person name="Li Y."/>
            <person name="Wang G."/>
        </authorList>
    </citation>
    <scope>NUCLEOTIDE SEQUENCE [LARGE SCALE GENOMIC DNA]</scope>
    <source>
        <strain evidence="2 3">CF5-4</strain>
    </source>
</reference>
<dbReference type="Proteomes" id="UP000019753">
    <property type="component" value="Unassembled WGS sequence"/>
</dbReference>
<gene>
    <name evidence="2" type="ORF">N866_00870</name>
</gene>
<dbReference type="EMBL" id="AXCW01000095">
    <property type="protein sequence ID" value="EYR63419.1"/>
    <property type="molecule type" value="Genomic_DNA"/>
</dbReference>
<dbReference type="Gene3D" id="3.40.50.720">
    <property type="entry name" value="NAD(P)-binding Rossmann-like Domain"/>
    <property type="match status" value="1"/>
</dbReference>
<sequence length="321" mass="33163">MLWRGLTELQVGTDPRWSTALTDLSPAAARALAGLPSGSDVRLLRSRLDAAGTPTDEVEAVIGHLRRAALLVDPATPRPTTPDALAWSLVDGPGAGPDERTREAVRVEGLGRVGLRIAAALATGGVGNLDLVDPAPVAPGDVEVGGYGAQDVGSSRVGAAARVLHDAVPGVRLTRTSRPPALVVLVEHHVADPVRHRDLLADGVPHLSVVIREASVLVGPLVRPGDGPCLRCLELHRADRDERWPALAAQLVASRSSLLGGEEVTLAAVGAGLAAAQCLAHLDRRGTAATGTALEVRLPDVVPRSLTWGTHPGCGCTTLPP</sequence>
<keyword evidence="3" id="KW-1185">Reference proteome</keyword>
<dbReference type="Pfam" id="PF00899">
    <property type="entry name" value="ThiF"/>
    <property type="match status" value="1"/>
</dbReference>
<protein>
    <submittedName>
        <fullName evidence="2">Thiamine biosynthesis protein ThiF</fullName>
    </submittedName>
</protein>
<dbReference type="GO" id="GO:0008641">
    <property type="term" value="F:ubiquitin-like modifier activating enzyme activity"/>
    <property type="evidence" value="ECO:0007669"/>
    <property type="project" value="InterPro"/>
</dbReference>
<evidence type="ECO:0000313" key="2">
    <source>
        <dbReference type="EMBL" id="EYR63419.1"/>
    </source>
</evidence>
<name>A0A021VQF7_9CELL</name>